<feature type="domain" description="Nudix hydrolase" evidence="3">
    <location>
        <begin position="26"/>
        <end position="170"/>
    </location>
</feature>
<dbReference type="Gene3D" id="3.90.79.10">
    <property type="entry name" value="Nucleoside Triphosphate Pyrophosphohydrolase"/>
    <property type="match status" value="1"/>
</dbReference>
<evidence type="ECO:0000259" key="3">
    <source>
        <dbReference type="PROSITE" id="PS51462"/>
    </source>
</evidence>
<feature type="chain" id="PRO_5031077740" description="Nudix hydrolase domain-containing protein" evidence="2">
    <location>
        <begin position="23"/>
        <end position="199"/>
    </location>
</feature>
<dbReference type="CDD" id="cd04673">
    <property type="entry name" value="NUDIX_ADPRase"/>
    <property type="match status" value="1"/>
</dbReference>
<dbReference type="InterPro" id="IPR015797">
    <property type="entry name" value="NUDIX_hydrolase-like_dom_sf"/>
</dbReference>
<dbReference type="PROSITE" id="PS00893">
    <property type="entry name" value="NUDIX_BOX"/>
    <property type="match status" value="1"/>
</dbReference>
<dbReference type="PROSITE" id="PS51462">
    <property type="entry name" value="NUDIX"/>
    <property type="match status" value="1"/>
</dbReference>
<proteinExistence type="predicted"/>
<dbReference type="SUPFAM" id="SSF55811">
    <property type="entry name" value="Nudix"/>
    <property type="match status" value="1"/>
</dbReference>
<keyword evidence="1" id="KW-0378">Hydrolase</keyword>
<dbReference type="Pfam" id="PF00293">
    <property type="entry name" value="NUDIX"/>
    <property type="match status" value="1"/>
</dbReference>
<protein>
    <recommendedName>
        <fullName evidence="3">Nudix hydrolase domain-containing protein</fullName>
    </recommendedName>
</protein>
<dbReference type="PANTHER" id="PTHR43736:SF1">
    <property type="entry name" value="DIHYDRONEOPTERIN TRIPHOSPHATE DIPHOSPHATASE"/>
    <property type="match status" value="1"/>
</dbReference>
<evidence type="ECO:0000313" key="4">
    <source>
        <dbReference type="EMBL" id="CAD8279657.1"/>
    </source>
</evidence>
<keyword evidence="2" id="KW-0732">Signal</keyword>
<dbReference type="GO" id="GO:0016787">
    <property type="term" value="F:hydrolase activity"/>
    <property type="evidence" value="ECO:0007669"/>
    <property type="project" value="UniProtKB-KW"/>
</dbReference>
<sequence>MTSSMAGRRLLLGIGSVVGCRALTTTARAAVAVTVVRVRADSQREYLLVQRAKPPRAGSWSIPGGKIEVGEPTLVAAARELREETRLGPSDGIRFHPWAIASSDVITRGADGDVAFHFVITQFLAFVRADAQPVAGDDALGVRWVTASAVDNGSLELGGNVGAIFRRAEALLRSGSVTEADALVVDDAGADLPEFLVER</sequence>
<reference evidence="4" key="1">
    <citation type="submission" date="2021-01" db="EMBL/GenBank/DDBJ databases">
        <authorList>
            <person name="Corre E."/>
            <person name="Pelletier E."/>
            <person name="Niang G."/>
            <person name="Scheremetjew M."/>
            <person name="Finn R."/>
            <person name="Kale V."/>
            <person name="Holt S."/>
            <person name="Cochrane G."/>
            <person name="Meng A."/>
            <person name="Brown T."/>
            <person name="Cohen L."/>
        </authorList>
    </citation>
    <scope>NUCLEOTIDE SEQUENCE</scope>
    <source>
        <strain evidence="4">RCC1537</strain>
    </source>
</reference>
<dbReference type="EMBL" id="HBEB01021458">
    <property type="protein sequence ID" value="CAD8279657.1"/>
    <property type="molecule type" value="Transcribed_RNA"/>
</dbReference>
<gene>
    <name evidence="4" type="ORF">PLUT1463_LOCUS13977</name>
</gene>
<dbReference type="AlphaFoldDB" id="A0A7R9V1C7"/>
<name>A0A7R9V1C7_DIALT</name>
<feature type="signal peptide" evidence="2">
    <location>
        <begin position="1"/>
        <end position="22"/>
    </location>
</feature>
<dbReference type="InterPro" id="IPR020084">
    <property type="entry name" value="NUDIX_hydrolase_CS"/>
</dbReference>
<accession>A0A7R9V1C7</accession>
<dbReference type="PANTHER" id="PTHR43736">
    <property type="entry name" value="ADP-RIBOSE PYROPHOSPHATASE"/>
    <property type="match status" value="1"/>
</dbReference>
<evidence type="ECO:0000256" key="1">
    <source>
        <dbReference type="ARBA" id="ARBA00022801"/>
    </source>
</evidence>
<evidence type="ECO:0000256" key="2">
    <source>
        <dbReference type="SAM" id="SignalP"/>
    </source>
</evidence>
<organism evidence="4">
    <name type="scientific">Diacronema lutheri</name>
    <name type="common">Unicellular marine alga</name>
    <name type="synonym">Monochrysis lutheri</name>
    <dbReference type="NCBI Taxonomy" id="2081491"/>
    <lineage>
        <taxon>Eukaryota</taxon>
        <taxon>Haptista</taxon>
        <taxon>Haptophyta</taxon>
        <taxon>Pavlovophyceae</taxon>
        <taxon>Pavlovales</taxon>
        <taxon>Pavlovaceae</taxon>
        <taxon>Diacronema</taxon>
    </lineage>
</organism>
<dbReference type="InterPro" id="IPR000086">
    <property type="entry name" value="NUDIX_hydrolase_dom"/>
</dbReference>